<evidence type="ECO:0000313" key="1">
    <source>
        <dbReference type="EMBL" id="MBA0776241.1"/>
    </source>
</evidence>
<gene>
    <name evidence="1" type="ORF">Gotri_011260</name>
</gene>
<dbReference type="Proteomes" id="UP000593568">
    <property type="component" value="Unassembled WGS sequence"/>
</dbReference>
<evidence type="ECO:0000313" key="2">
    <source>
        <dbReference type="Proteomes" id="UP000593568"/>
    </source>
</evidence>
<sequence length="59" mass="7090">MNSFKIQTFGMLRSHWSTMLLSRCTRWIECCDNLDSDNRFLNHLRCSIKSTKSTYDKRI</sequence>
<name>A0A7J9ETP0_9ROSI</name>
<reference evidence="1 2" key="1">
    <citation type="journal article" date="2019" name="Genome Biol. Evol.">
        <title>Insights into the evolution of the New World diploid cottons (Gossypium, subgenus Houzingenia) based on genome sequencing.</title>
        <authorList>
            <person name="Grover C.E."/>
            <person name="Arick M.A. 2nd"/>
            <person name="Thrash A."/>
            <person name="Conover J.L."/>
            <person name="Sanders W.S."/>
            <person name="Peterson D.G."/>
            <person name="Frelichowski J.E."/>
            <person name="Scheffler J.A."/>
            <person name="Scheffler B.E."/>
            <person name="Wendel J.F."/>
        </authorList>
    </citation>
    <scope>NUCLEOTIDE SEQUENCE [LARGE SCALE GENOMIC DNA]</scope>
    <source>
        <strain evidence="1">8</strain>
        <tissue evidence="1">Leaf</tissue>
    </source>
</reference>
<protein>
    <submittedName>
        <fullName evidence="1">Uncharacterized protein</fullName>
    </submittedName>
</protein>
<accession>A0A7J9ETP0</accession>
<organism evidence="1 2">
    <name type="scientific">Gossypium trilobum</name>
    <dbReference type="NCBI Taxonomy" id="34281"/>
    <lineage>
        <taxon>Eukaryota</taxon>
        <taxon>Viridiplantae</taxon>
        <taxon>Streptophyta</taxon>
        <taxon>Embryophyta</taxon>
        <taxon>Tracheophyta</taxon>
        <taxon>Spermatophyta</taxon>
        <taxon>Magnoliopsida</taxon>
        <taxon>eudicotyledons</taxon>
        <taxon>Gunneridae</taxon>
        <taxon>Pentapetalae</taxon>
        <taxon>rosids</taxon>
        <taxon>malvids</taxon>
        <taxon>Malvales</taxon>
        <taxon>Malvaceae</taxon>
        <taxon>Malvoideae</taxon>
        <taxon>Gossypium</taxon>
    </lineage>
</organism>
<comment type="caution">
    <text evidence="1">The sequence shown here is derived from an EMBL/GenBank/DDBJ whole genome shotgun (WGS) entry which is preliminary data.</text>
</comment>
<proteinExistence type="predicted"/>
<keyword evidence="2" id="KW-1185">Reference proteome</keyword>
<dbReference type="AlphaFoldDB" id="A0A7J9ETP0"/>
<dbReference type="EMBL" id="JABEZW010000009">
    <property type="protein sequence ID" value="MBA0776241.1"/>
    <property type="molecule type" value="Genomic_DNA"/>
</dbReference>